<evidence type="ECO:0000313" key="1">
    <source>
        <dbReference type="EMBL" id="TBO27710.1"/>
    </source>
</evidence>
<proteinExistence type="predicted"/>
<gene>
    <name evidence="1" type="ORF">EYS42_16530</name>
</gene>
<dbReference type="PANTHER" id="PTHR30203">
    <property type="entry name" value="OUTER MEMBRANE CATION EFFLUX PROTEIN"/>
    <property type="match status" value="1"/>
</dbReference>
<dbReference type="PANTHER" id="PTHR30203:SF24">
    <property type="entry name" value="BLR4935 PROTEIN"/>
    <property type="match status" value="1"/>
</dbReference>
<dbReference type="InterPro" id="IPR010131">
    <property type="entry name" value="MdtP/NodT-like"/>
</dbReference>
<reference evidence="1 2" key="1">
    <citation type="submission" date="2019-02" db="EMBL/GenBank/DDBJ databases">
        <title>Aquabacterium sp. strain KMB7.</title>
        <authorList>
            <person name="Chen W.-M."/>
        </authorList>
    </citation>
    <scope>NUCLEOTIDE SEQUENCE [LARGE SCALE GENOMIC DNA]</scope>
    <source>
        <strain evidence="1 2">KMB7</strain>
    </source>
</reference>
<dbReference type="EMBL" id="SIXI01000009">
    <property type="protein sequence ID" value="TBO27710.1"/>
    <property type="molecule type" value="Genomic_DNA"/>
</dbReference>
<dbReference type="OrthoDB" id="8554634at2"/>
<evidence type="ECO:0000313" key="2">
    <source>
        <dbReference type="Proteomes" id="UP000292120"/>
    </source>
</evidence>
<dbReference type="GO" id="GO:0015562">
    <property type="term" value="F:efflux transmembrane transporter activity"/>
    <property type="evidence" value="ECO:0007669"/>
    <property type="project" value="InterPro"/>
</dbReference>
<organism evidence="1 2">
    <name type="scientific">Aquabacterium lacunae</name>
    <dbReference type="NCBI Taxonomy" id="2528630"/>
    <lineage>
        <taxon>Bacteria</taxon>
        <taxon>Pseudomonadati</taxon>
        <taxon>Pseudomonadota</taxon>
        <taxon>Betaproteobacteria</taxon>
        <taxon>Burkholderiales</taxon>
        <taxon>Aquabacterium</taxon>
    </lineage>
</organism>
<dbReference type="AlphaFoldDB" id="A0A4Q9GZV9"/>
<dbReference type="SUPFAM" id="SSF56954">
    <property type="entry name" value="Outer membrane efflux proteins (OEP)"/>
    <property type="match status" value="1"/>
</dbReference>
<dbReference type="Gene3D" id="1.20.1600.10">
    <property type="entry name" value="Outer membrane efflux proteins (OEP)"/>
    <property type="match status" value="1"/>
</dbReference>
<dbReference type="Proteomes" id="UP000292120">
    <property type="component" value="Unassembled WGS sequence"/>
</dbReference>
<sequence>MPCCIPLAPRNPPMTPPVLARCASSGALAVAALMLGGCASLPPDGGLQPVQALTAPHLAQALTAPQVAQERTHTLQALAAQPLTADTAVQIAWLQSPRWQQRFEALGVAEADRLAASRLPNPSLGFSRSRQGETVSFERSIGVHLIDLLSWPVLREVQQQQLTQTRLDTAQAVLRLAHDVRVAWVDAVAARAARVQAERGLDAADAARTLADRMQQAGHWSALRRDQQAAFRADAEQALHAAQAQEVSTREHLTRLLGFERPEAFTLPDHLPPPVTPPRREEGADGLQPWVQQALDQRLDVRAAKARVEQQARALSLSRSTRFINVLEVEGFNESATDEPRKRGIGVTLELPLFDLGQSRVHQAEARHRQALADTRGVALDAQSQVREAWRHWQLAEARARQQREEVLPRRQRMAEQLLLRYNGMLASVFDLLADAREQQQAVQLAIALDQAAWAAHARFELALTTAPSAGASGAPAPVARSSAAAHD</sequence>
<keyword evidence="2" id="KW-1185">Reference proteome</keyword>
<comment type="caution">
    <text evidence="1">The sequence shown here is derived from an EMBL/GenBank/DDBJ whole genome shotgun (WGS) entry which is preliminary data.</text>
</comment>
<protein>
    <submittedName>
        <fullName evidence="1">TolC family protein</fullName>
    </submittedName>
</protein>
<accession>A0A4Q9GZV9</accession>
<name>A0A4Q9GZV9_9BURK</name>